<feature type="compositionally biased region" description="Basic and acidic residues" evidence="3">
    <location>
        <begin position="1686"/>
        <end position="1713"/>
    </location>
</feature>
<feature type="region of interest" description="Disordered" evidence="3">
    <location>
        <begin position="413"/>
        <end position="438"/>
    </location>
</feature>
<feature type="compositionally biased region" description="Basic and acidic residues" evidence="3">
    <location>
        <begin position="730"/>
        <end position="748"/>
    </location>
</feature>
<feature type="compositionally biased region" description="Polar residues" evidence="3">
    <location>
        <begin position="1757"/>
        <end position="1772"/>
    </location>
</feature>
<feature type="region of interest" description="Disordered" evidence="3">
    <location>
        <begin position="992"/>
        <end position="1080"/>
    </location>
</feature>
<evidence type="ECO:0000256" key="3">
    <source>
        <dbReference type="SAM" id="MobiDB-lite"/>
    </source>
</evidence>
<accession>A0ABP0X5A4</accession>
<keyword evidence="1" id="KW-0863">Zinc-finger</keyword>
<feature type="region of interest" description="Disordered" evidence="3">
    <location>
        <begin position="1268"/>
        <end position="1328"/>
    </location>
</feature>
<feature type="region of interest" description="Disordered" evidence="3">
    <location>
        <begin position="1104"/>
        <end position="1127"/>
    </location>
</feature>
<dbReference type="PANTHER" id="PTHR34536:SF6">
    <property type="entry name" value="DENTIN SIALOPHOSPHOPROTEIN-LIKE PROTEIN"/>
    <property type="match status" value="1"/>
</dbReference>
<dbReference type="InterPro" id="IPR011011">
    <property type="entry name" value="Znf_FYVE_PHD"/>
</dbReference>
<feature type="compositionally biased region" description="Basic residues" evidence="3">
    <location>
        <begin position="1579"/>
        <end position="1601"/>
    </location>
</feature>
<feature type="compositionally biased region" description="Basic and acidic residues" evidence="3">
    <location>
        <begin position="1554"/>
        <end position="1572"/>
    </location>
</feature>
<feature type="compositionally biased region" description="Low complexity" evidence="3">
    <location>
        <begin position="1525"/>
        <end position="1542"/>
    </location>
</feature>
<dbReference type="SUPFAM" id="SSF57903">
    <property type="entry name" value="FYVE/PHD zinc finger"/>
    <property type="match status" value="1"/>
</dbReference>
<feature type="compositionally biased region" description="Basic and acidic residues" evidence="3">
    <location>
        <begin position="1317"/>
        <end position="1328"/>
    </location>
</feature>
<feature type="compositionally biased region" description="Basic and acidic residues" evidence="3">
    <location>
        <begin position="999"/>
        <end position="1035"/>
    </location>
</feature>
<evidence type="ECO:0008006" key="6">
    <source>
        <dbReference type="Google" id="ProtNLM"/>
    </source>
</evidence>
<evidence type="ECO:0000256" key="2">
    <source>
        <dbReference type="ARBA" id="ARBA00022833"/>
    </source>
</evidence>
<feature type="compositionally biased region" description="Pro residues" evidence="3">
    <location>
        <begin position="1662"/>
        <end position="1675"/>
    </location>
</feature>
<feature type="region of interest" description="Disordered" evidence="3">
    <location>
        <begin position="1523"/>
        <end position="1889"/>
    </location>
</feature>
<feature type="compositionally biased region" description="Polar residues" evidence="3">
    <location>
        <begin position="775"/>
        <end position="787"/>
    </location>
</feature>
<proteinExistence type="predicted"/>
<dbReference type="PANTHER" id="PTHR34536">
    <property type="entry name" value="DENTIN SIALOPHOSPHOPROTEIN-LIKE PROTEIN"/>
    <property type="match status" value="1"/>
</dbReference>
<evidence type="ECO:0000313" key="4">
    <source>
        <dbReference type="EMBL" id="CAK9274280.1"/>
    </source>
</evidence>
<feature type="region of interest" description="Disordered" evidence="3">
    <location>
        <begin position="521"/>
        <end position="544"/>
    </location>
</feature>
<feature type="compositionally biased region" description="Polar residues" evidence="3">
    <location>
        <begin position="1290"/>
        <end position="1304"/>
    </location>
</feature>
<keyword evidence="2" id="KW-0862">Zinc</keyword>
<feature type="compositionally biased region" description="Basic and acidic residues" evidence="3">
    <location>
        <begin position="413"/>
        <end position="422"/>
    </location>
</feature>
<evidence type="ECO:0000313" key="5">
    <source>
        <dbReference type="Proteomes" id="UP001497444"/>
    </source>
</evidence>
<dbReference type="InterPro" id="IPR013083">
    <property type="entry name" value="Znf_RING/FYVE/PHD"/>
</dbReference>
<name>A0ABP0X5A4_9BRYO</name>
<feature type="compositionally biased region" description="Basic and acidic residues" evidence="3">
    <location>
        <begin position="1777"/>
        <end position="1862"/>
    </location>
</feature>
<dbReference type="Proteomes" id="UP001497444">
    <property type="component" value="Chromosome 6"/>
</dbReference>
<sequence>MISVKKLTESSGKYAFVVECRPLDGKQQQQREEVTRSRKFECKGWDDLEAQSKTLRFVMATDSLSTFRAFLFNEPPGGGREEGSIQINIRSYVCVRQKQLGGPRYAVALCRLENGRLRAMSFHEQQGSSVDEEGLRTGAEDQAVDRAVLFLRSMAFESWRKHGGIEALLREQQQQQQASATLGRKRGRERGLKHPCSVVEMKQGKKVDCRCGKNRSRGPMIACERCGALEHAECHGFRSGKQMPVDYVCSACHRAQREEVIVIRLEEQENLWSVQLDNLWTDEKVEEKEGSEPVCCICGCEDNEDLEALSQPCLCNGPSAAHPSCVTAAISEASQRGHPMQGSELAICHICGGAGGSVTGATLGSKDMALLNNNSRSSRRMTKADQFIRGTKRLRSALTNGVVSTKCEIVEQRPTKSSKDETDGQAVQQCGPKSETPVVDQSKLEVPLLGRRFSDAAATVPIKKRRIQLEVARSPSPPLKMASPRARLEMLTAKDRSEATAKPKVAQDLKDAEIVEEVQLESKGPSNGDAVASDVGSGECEPERHHLKVDERENVEDSHFRHINDDEVMGAYKVMAPGSIVDSKGKMIDVGHDIIKVVTEGTQRSMLDDMDDDSAGKLKEKYESSKRNRDANNDQYMCTANKFTQDESSQVVSAVGLQQPEVSTALEGDTDACSGERQAKTSSGWEMHADGLSPRSRLSDTKDLGLKLGQAVQEAAKGGDFSCSDPSVEGSHRDDRNGPLRNDLRADEEGSSSIVATEKDTDVSRARDERGNFPENESTVSELENTNTVTVSTSRQSSRTRDDRLHWDLNMDYAEWERPTEEDMTCDMELKFRVTAETVGESRQGNQEVQGDHQSGHLDGYEDLDPLLEKGRSEQLCAPDTAQDGTPVIAYHPEQLAVTKVTGEPGVHGVTLNSPENVLLTKASAEVNRAEELEERKDSGLEASNFANEEPVMGAGTLADNTDISNSAGAAKYQGGRVTVYQKVDNDVCMETSTSPTYSDKEFAKSDGSSKEPSADLEKVGPSDDVVMESRRFSDGEGLPSSPHGRTSSSAVEELEAEHVDYGDSDCRDDYEPEADESRHLSGMHAESRLQAVDVAVEGPADLSRASLGPTARSHAAVPGSQGDEKKYSTKLNPEGGLLSKVVCGSSVDCNGSSIQGSTADANRLFPTSELKIPSKSYADENLASNGEQEHHEIHNCSSGWDRGRSMERYEMMDNKEDWHAIMHEEKMMVKSEISGRCSEVVGRVKSSGWDQLPESFEKKEYALQAVKEGSGRGGRGAPQWANLTGRGASMSSNNSRIMTSQFSAGPGRGSLVRNDPPAERVRSDSAWSRDHQLHGRRVDDGFELSPRHLYREIGHGRGRRGSVDLSSGRGRPDSWFDSPSGPPTPWRMGPNGHLSPPGHFPEPGFSPRGPTNAAAVAAAKVESSGFVVAPDGTIIKAGGPAAAPIRGVTRPFGPAGCGGRASTLFSMGGKEGGGANVAMHGVGAMGLRDNMRGVSIGLRGRRSMGIGPSIGMGVGPGISANMPGRGASARGRGFNRFGGRFTSQVEEPMTESSSDRPGSRHADKWGQRERSPSPPSGRHSRISPVRRPHSHSRSRSRSPHVHMSPKLLTSSIGDPFVPVSPQPKKQSHSPISDHRPLESKSNTWPQSHSEKPDSPLGQSELPPPRLPLPPPPPRSQRSPPAGLKRLSDKRETDHLWEREKDRELDWERERPIPHMRTPPHRTSPHVVHGSALMDDRDRQLLAGICHISPTGRQHRQNALSGPQSTQEQSPHSSRGRSADRASDLRRLTGEEPGERERGAHGTRREELLGKGGEHNVETLRAGNDRDARDRRMGASARRDGGERDDEGLRAKETHQSGRDGGKMGGNSKYTISREGDDDVAPRRRRPPP</sequence>
<dbReference type="EMBL" id="OZ020101">
    <property type="protein sequence ID" value="CAK9274280.1"/>
    <property type="molecule type" value="Genomic_DNA"/>
</dbReference>
<keyword evidence="1" id="KW-0479">Metal-binding</keyword>
<gene>
    <name evidence="4" type="ORF">CSSPJE1EN1_LOCUS19758</name>
</gene>
<reference evidence="4" key="1">
    <citation type="submission" date="2024-02" db="EMBL/GenBank/DDBJ databases">
        <authorList>
            <consortium name="ELIXIR-Norway"/>
            <consortium name="Elixir Norway"/>
        </authorList>
    </citation>
    <scope>NUCLEOTIDE SEQUENCE</scope>
</reference>
<keyword evidence="5" id="KW-1185">Reference proteome</keyword>
<feature type="region of interest" description="Disordered" evidence="3">
    <location>
        <begin position="666"/>
        <end position="700"/>
    </location>
</feature>
<feature type="compositionally biased region" description="Low complexity" evidence="3">
    <location>
        <begin position="788"/>
        <end position="797"/>
    </location>
</feature>
<feature type="region of interest" description="Disordered" evidence="3">
    <location>
        <begin position="1354"/>
        <end position="1412"/>
    </location>
</feature>
<feature type="compositionally biased region" description="Basic and acidic residues" evidence="3">
    <location>
        <begin position="1057"/>
        <end position="1080"/>
    </location>
</feature>
<feature type="region of interest" description="Disordered" evidence="3">
    <location>
        <begin position="714"/>
        <end position="801"/>
    </location>
</feature>
<protein>
    <recommendedName>
        <fullName evidence="6">Zinc finger PHD-type domain-containing protein</fullName>
    </recommendedName>
</protein>
<evidence type="ECO:0000256" key="1">
    <source>
        <dbReference type="ARBA" id="ARBA00022771"/>
    </source>
</evidence>
<feature type="compositionally biased region" description="Polar residues" evidence="3">
    <location>
        <begin position="1543"/>
        <end position="1553"/>
    </location>
</feature>
<dbReference type="Gene3D" id="3.30.40.10">
    <property type="entry name" value="Zinc/RING finger domain, C3HC4 (zinc finger)"/>
    <property type="match status" value="1"/>
</dbReference>
<feature type="compositionally biased region" description="Basic and acidic residues" evidence="3">
    <location>
        <begin position="757"/>
        <end position="772"/>
    </location>
</feature>
<organism evidence="4 5">
    <name type="scientific">Sphagnum jensenii</name>
    <dbReference type="NCBI Taxonomy" id="128206"/>
    <lineage>
        <taxon>Eukaryota</taxon>
        <taxon>Viridiplantae</taxon>
        <taxon>Streptophyta</taxon>
        <taxon>Embryophyta</taxon>
        <taxon>Bryophyta</taxon>
        <taxon>Sphagnophytina</taxon>
        <taxon>Sphagnopsida</taxon>
        <taxon>Sphagnales</taxon>
        <taxon>Sphagnaceae</taxon>
        <taxon>Sphagnum</taxon>
    </lineage>
</organism>